<feature type="zinc finger region" description="C3H1-type" evidence="4">
    <location>
        <begin position="132"/>
        <end position="159"/>
    </location>
</feature>
<dbReference type="InterPro" id="IPR045234">
    <property type="entry name" value="Unkempt-like"/>
</dbReference>
<dbReference type="PROSITE" id="PS50103">
    <property type="entry name" value="ZF_C3H1"/>
    <property type="match status" value="2"/>
</dbReference>
<feature type="compositionally biased region" description="Polar residues" evidence="5">
    <location>
        <begin position="255"/>
        <end position="267"/>
    </location>
</feature>
<feature type="region of interest" description="Disordered" evidence="5">
    <location>
        <begin position="222"/>
        <end position="277"/>
    </location>
</feature>
<feature type="region of interest" description="Disordered" evidence="5">
    <location>
        <begin position="302"/>
        <end position="344"/>
    </location>
</feature>
<name>A0A0G4EN74_VITBC</name>
<dbReference type="Gene3D" id="3.30.1370.210">
    <property type="match status" value="1"/>
</dbReference>
<keyword evidence="2 4" id="KW-0863">Zinc-finger</keyword>
<sequence length="414" mass="44822">MALQPFLQDNKLNVFRTRPCERLARYRDGHWQSGKCQFGSKCQYSHNADWLRRPPLLDLKGTAGPGEGGGRGGRPSPGGGGATGPGPSFRYVALYCPFIRIEGGKLVETTCTRSDGCPFAHSYEELIFHPLFYKTLLCPDHTHYGHCPRYYCHFAHSEHELRDPQSLADIPKPQLDPHLLSLSIAASSPTLVSPADIENSPQLSLAYSLPLHPSVTPLLGIGPTTLPQMPSPVGGGPSPAGSVTPNFFPGYPQAAGTSPMSAPSPSQGGPEERPDHQQQDHYIGVSGYGFQEPYFHFRSRSVPAEQAASPTRVQQQEGGEGPTSTTSSGTRTPPRRGGRHTVRHPYSYTGKCRVVAPMPLVTVREMPPDVPSFPAVPPPQFPLPLGPPPAAVSPPSEGYVYRYGHPAQWPGYRG</sequence>
<feature type="domain" description="C3H1-type" evidence="6">
    <location>
        <begin position="15"/>
        <end position="49"/>
    </location>
</feature>
<evidence type="ECO:0000259" key="6">
    <source>
        <dbReference type="PROSITE" id="PS50103"/>
    </source>
</evidence>
<dbReference type="InterPro" id="IPR000571">
    <property type="entry name" value="Znf_CCCH"/>
</dbReference>
<dbReference type="Proteomes" id="UP000041254">
    <property type="component" value="Unassembled WGS sequence"/>
</dbReference>
<dbReference type="InParanoid" id="A0A0G4EN74"/>
<accession>A0A0G4EN74</accession>
<feature type="compositionally biased region" description="Gly residues" evidence="5">
    <location>
        <begin position="63"/>
        <end position="83"/>
    </location>
</feature>
<reference evidence="7 8" key="1">
    <citation type="submission" date="2014-11" db="EMBL/GenBank/DDBJ databases">
        <authorList>
            <person name="Zhu J."/>
            <person name="Qi W."/>
            <person name="Song R."/>
        </authorList>
    </citation>
    <scope>NUCLEOTIDE SEQUENCE [LARGE SCALE GENOMIC DNA]</scope>
</reference>
<dbReference type="OrthoDB" id="20534at2759"/>
<dbReference type="EMBL" id="CDMY01000271">
    <property type="protein sequence ID" value="CEL98479.1"/>
    <property type="molecule type" value="Genomic_DNA"/>
</dbReference>
<keyword evidence="8" id="KW-1185">Reference proteome</keyword>
<evidence type="ECO:0000256" key="3">
    <source>
        <dbReference type="ARBA" id="ARBA00022833"/>
    </source>
</evidence>
<evidence type="ECO:0000313" key="8">
    <source>
        <dbReference type="Proteomes" id="UP000041254"/>
    </source>
</evidence>
<evidence type="ECO:0000256" key="4">
    <source>
        <dbReference type="PROSITE-ProRule" id="PRU00723"/>
    </source>
</evidence>
<gene>
    <name evidence="7" type="ORF">Vbra_5265</name>
</gene>
<evidence type="ECO:0000313" key="7">
    <source>
        <dbReference type="EMBL" id="CEL98479.1"/>
    </source>
</evidence>
<organism evidence="7 8">
    <name type="scientific">Vitrella brassicaformis (strain CCMP3155)</name>
    <dbReference type="NCBI Taxonomy" id="1169540"/>
    <lineage>
        <taxon>Eukaryota</taxon>
        <taxon>Sar</taxon>
        <taxon>Alveolata</taxon>
        <taxon>Colpodellida</taxon>
        <taxon>Vitrellaceae</taxon>
        <taxon>Vitrella</taxon>
    </lineage>
</organism>
<protein>
    <recommendedName>
        <fullName evidence="6">C3H1-type domain-containing protein</fullName>
    </recommendedName>
</protein>
<feature type="domain" description="C3H1-type" evidence="6">
    <location>
        <begin position="132"/>
        <end position="159"/>
    </location>
</feature>
<feature type="zinc finger region" description="C3H1-type" evidence="4">
    <location>
        <begin position="15"/>
        <end position="49"/>
    </location>
</feature>
<dbReference type="SMART" id="SM00356">
    <property type="entry name" value="ZnF_C3H1"/>
    <property type="match status" value="3"/>
</dbReference>
<evidence type="ECO:0000256" key="2">
    <source>
        <dbReference type="ARBA" id="ARBA00022771"/>
    </source>
</evidence>
<dbReference type="VEuPathDB" id="CryptoDB:Vbra_5265"/>
<feature type="compositionally biased region" description="Basic residues" evidence="5">
    <location>
        <begin position="333"/>
        <end position="343"/>
    </location>
</feature>
<evidence type="ECO:0000256" key="5">
    <source>
        <dbReference type="SAM" id="MobiDB-lite"/>
    </source>
</evidence>
<dbReference type="GO" id="GO:0008270">
    <property type="term" value="F:zinc ion binding"/>
    <property type="evidence" value="ECO:0007669"/>
    <property type="project" value="UniProtKB-KW"/>
</dbReference>
<evidence type="ECO:0000256" key="1">
    <source>
        <dbReference type="ARBA" id="ARBA00022723"/>
    </source>
</evidence>
<dbReference type="PANTHER" id="PTHR14493:SF50">
    <property type="entry name" value="RING FINGER PROTEIN UNKEMPT"/>
    <property type="match status" value="1"/>
</dbReference>
<dbReference type="AlphaFoldDB" id="A0A0G4EN74"/>
<keyword evidence="1 4" id="KW-0479">Metal-binding</keyword>
<feature type="region of interest" description="Disordered" evidence="5">
    <location>
        <begin position="61"/>
        <end position="83"/>
    </location>
</feature>
<feature type="compositionally biased region" description="Low complexity" evidence="5">
    <location>
        <begin position="322"/>
        <end position="332"/>
    </location>
</feature>
<proteinExistence type="predicted"/>
<dbReference type="PANTHER" id="PTHR14493">
    <property type="entry name" value="UNKEMPT FAMILY MEMBER"/>
    <property type="match status" value="1"/>
</dbReference>
<keyword evidence="3 4" id="KW-0862">Zinc</keyword>